<proteinExistence type="predicted"/>
<dbReference type="Pfam" id="PF06468">
    <property type="entry name" value="Spond_N"/>
    <property type="match status" value="1"/>
</dbReference>
<evidence type="ECO:0000256" key="1">
    <source>
        <dbReference type="SAM" id="MobiDB-lite"/>
    </source>
</evidence>
<evidence type="ECO:0000259" key="2">
    <source>
        <dbReference type="PROSITE" id="PS51020"/>
    </source>
</evidence>
<name>A0A7R9E1H1_9NEOP</name>
<dbReference type="PROSITE" id="PS51020">
    <property type="entry name" value="SPONDIN"/>
    <property type="match status" value="1"/>
</dbReference>
<sequence>MRSLAYGGLRSKGTQSGFKGRYPQPLEVDPLDAGTDNGFTFTAPNWPTDPQGVVYKVTSRYPSHPAGSFYYPYMKRLPPIATFQFIKEATTGYMPAAGNFSDTTYDFSDRHTRTRSRIA</sequence>
<dbReference type="AlphaFoldDB" id="A0A7R9E1H1"/>
<dbReference type="EMBL" id="OB792785">
    <property type="protein sequence ID" value="CAD7424419.1"/>
    <property type="molecule type" value="Genomic_DNA"/>
</dbReference>
<reference evidence="3" key="1">
    <citation type="submission" date="2020-11" db="EMBL/GenBank/DDBJ databases">
        <authorList>
            <person name="Tran Van P."/>
        </authorList>
    </citation>
    <scope>NUCLEOTIDE SEQUENCE</scope>
</reference>
<feature type="region of interest" description="Disordered" evidence="1">
    <location>
        <begin position="1"/>
        <end position="29"/>
    </location>
</feature>
<protein>
    <recommendedName>
        <fullName evidence="2">Spondin domain-containing protein</fullName>
    </recommendedName>
</protein>
<gene>
    <name evidence="3" type="ORF">TMSB3V08_LOCUS1369</name>
</gene>
<feature type="domain" description="Spondin" evidence="2">
    <location>
        <begin position="1"/>
        <end position="65"/>
    </location>
</feature>
<organism evidence="3">
    <name type="scientific">Timema monikensis</name>
    <dbReference type="NCBI Taxonomy" id="170555"/>
    <lineage>
        <taxon>Eukaryota</taxon>
        <taxon>Metazoa</taxon>
        <taxon>Ecdysozoa</taxon>
        <taxon>Arthropoda</taxon>
        <taxon>Hexapoda</taxon>
        <taxon>Insecta</taxon>
        <taxon>Pterygota</taxon>
        <taxon>Neoptera</taxon>
        <taxon>Polyneoptera</taxon>
        <taxon>Phasmatodea</taxon>
        <taxon>Timematodea</taxon>
        <taxon>Timematoidea</taxon>
        <taxon>Timematidae</taxon>
        <taxon>Timema</taxon>
    </lineage>
</organism>
<accession>A0A7R9E1H1</accession>
<dbReference type="InterPro" id="IPR009465">
    <property type="entry name" value="Spondin_N"/>
</dbReference>
<evidence type="ECO:0000313" key="3">
    <source>
        <dbReference type="EMBL" id="CAD7424419.1"/>
    </source>
</evidence>